<evidence type="ECO:0000313" key="8">
    <source>
        <dbReference type="EMBL" id="TCL40198.1"/>
    </source>
</evidence>
<gene>
    <name evidence="8" type="ORF">EV210_101399</name>
</gene>
<dbReference type="RefSeq" id="WP_132074734.1">
    <property type="nucleotide sequence ID" value="NZ_SLUI01000001.1"/>
</dbReference>
<dbReference type="Gene3D" id="3.40.250.10">
    <property type="entry name" value="Rhodanese-like domain"/>
    <property type="match status" value="1"/>
</dbReference>
<dbReference type="GO" id="GO:0016491">
    <property type="term" value="F:oxidoreductase activity"/>
    <property type="evidence" value="ECO:0007669"/>
    <property type="project" value="UniProtKB-KW"/>
</dbReference>
<dbReference type="InterPro" id="IPR004099">
    <property type="entry name" value="Pyr_nucl-diS_OxRdtase_dimer"/>
</dbReference>
<comment type="caution">
    <text evidence="8">The sequence shown here is derived from an EMBL/GenBank/DDBJ whole genome shotgun (WGS) entry which is preliminary data.</text>
</comment>
<dbReference type="AlphaFoldDB" id="A0A4R1Q3W4"/>
<dbReference type="OrthoDB" id="9802028at2"/>
<dbReference type="SUPFAM" id="SSF51905">
    <property type="entry name" value="FAD/NAD(P)-binding domain"/>
    <property type="match status" value="1"/>
</dbReference>
<evidence type="ECO:0000256" key="4">
    <source>
        <dbReference type="ARBA" id="ARBA00022827"/>
    </source>
</evidence>
<evidence type="ECO:0000313" key="9">
    <source>
        <dbReference type="Proteomes" id="UP000295063"/>
    </source>
</evidence>
<keyword evidence="3" id="KW-0285">Flavoprotein</keyword>
<dbReference type="PANTHER" id="PTHR43429:SF1">
    <property type="entry name" value="NAD(P)H SULFUR OXIDOREDUCTASE (COA-DEPENDENT)"/>
    <property type="match status" value="1"/>
</dbReference>
<keyword evidence="9" id="KW-1185">Reference proteome</keyword>
<sequence>MKLVIIGGVAAGTSAAAKARRNDEAAQITIFDADQDVSYSGCGLPYYIGTDIEEREQLVPRNARFFKQKYNVDVLTGHQVLAIDSQAKTLIVENLATGQQFSDNYDKLIIATGAQAVRLPIAGSDKGNVFLLRNVVSADRIRQKVLAAKPETAVVVGSGFIGMEMAENLTARGIRVSVVEVAEHVMPALDADMAVYVADYLQQQGVELIVQDAVTHLEGTPLVNKVVLKSGRELAADLVILAAGVQPNVELARRAGVELGPTGAIQVNERMETNIEDIYACGDCAESYSLITGKPFYRPLGSTANKMGRIAGDQASGGNLTFRGGLGTGIFKVFDLAVGQTGLTEKEAKREGYEAVVCHIIKPDKPEYFHGQEMVIKAVADRVSGRVLGAQVIGKAGVDKRLDVLVTAITFGAKAEDLFHLDLSYAPPFATTKDPVMYAGMVLTNALERQRGLITAAELKTKLEQGEAVQVIDARAAKQYQAGHVAGAHNLPQERIREELATLNPAALTVTYCNKGVTGNATQNILLNHGFQQVLNLSGGYSQYSRQFKIKEDEDDRA</sequence>
<keyword evidence="6" id="KW-0676">Redox-active center</keyword>
<dbReference type="Pfam" id="PF00581">
    <property type="entry name" value="Rhodanese"/>
    <property type="match status" value="1"/>
</dbReference>
<feature type="domain" description="Rhodanese" evidence="7">
    <location>
        <begin position="465"/>
        <end position="553"/>
    </location>
</feature>
<dbReference type="PANTHER" id="PTHR43429">
    <property type="entry name" value="PYRIDINE NUCLEOTIDE-DISULFIDE OXIDOREDUCTASE DOMAIN-CONTAINING"/>
    <property type="match status" value="1"/>
</dbReference>
<dbReference type="EMBL" id="SLUI01000001">
    <property type="protein sequence ID" value="TCL40198.1"/>
    <property type="molecule type" value="Genomic_DNA"/>
</dbReference>
<dbReference type="SUPFAM" id="SSF55424">
    <property type="entry name" value="FAD/NAD-linked reductases, dimerisation (C-terminal) domain"/>
    <property type="match status" value="1"/>
</dbReference>
<evidence type="ECO:0000256" key="3">
    <source>
        <dbReference type="ARBA" id="ARBA00022630"/>
    </source>
</evidence>
<dbReference type="Pfam" id="PF07992">
    <property type="entry name" value="Pyr_redox_2"/>
    <property type="match status" value="1"/>
</dbReference>
<name>A0A4R1Q3W4_9FIRM</name>
<dbReference type="Pfam" id="PF02852">
    <property type="entry name" value="Pyr_redox_dim"/>
    <property type="match status" value="1"/>
</dbReference>
<evidence type="ECO:0000256" key="2">
    <source>
        <dbReference type="ARBA" id="ARBA00009130"/>
    </source>
</evidence>
<dbReference type="PRINTS" id="PR00411">
    <property type="entry name" value="PNDRDTASEI"/>
</dbReference>
<dbReference type="SMART" id="SM00450">
    <property type="entry name" value="RHOD"/>
    <property type="match status" value="1"/>
</dbReference>
<dbReference type="PRINTS" id="PR00368">
    <property type="entry name" value="FADPNR"/>
</dbReference>
<evidence type="ECO:0000256" key="1">
    <source>
        <dbReference type="ARBA" id="ARBA00001974"/>
    </source>
</evidence>
<evidence type="ECO:0000259" key="7">
    <source>
        <dbReference type="PROSITE" id="PS50206"/>
    </source>
</evidence>
<evidence type="ECO:0000256" key="6">
    <source>
        <dbReference type="ARBA" id="ARBA00023284"/>
    </source>
</evidence>
<dbReference type="InterPro" id="IPR001763">
    <property type="entry name" value="Rhodanese-like_dom"/>
</dbReference>
<reference evidence="8 9" key="1">
    <citation type="submission" date="2019-03" db="EMBL/GenBank/DDBJ databases">
        <title>Genomic Encyclopedia of Type Strains, Phase IV (KMG-IV): sequencing the most valuable type-strain genomes for metagenomic binning, comparative biology and taxonomic classification.</title>
        <authorList>
            <person name="Goeker M."/>
        </authorList>
    </citation>
    <scope>NUCLEOTIDE SEQUENCE [LARGE SCALE GENOMIC DNA]</scope>
    <source>
        <strain evidence="8 9">DSM 15969</strain>
    </source>
</reference>
<evidence type="ECO:0000256" key="5">
    <source>
        <dbReference type="ARBA" id="ARBA00023002"/>
    </source>
</evidence>
<dbReference type="InterPro" id="IPR036188">
    <property type="entry name" value="FAD/NAD-bd_sf"/>
</dbReference>
<dbReference type="Gene3D" id="3.50.50.60">
    <property type="entry name" value="FAD/NAD(P)-binding domain"/>
    <property type="match status" value="2"/>
</dbReference>
<proteinExistence type="inferred from homology"/>
<dbReference type="InterPro" id="IPR036873">
    <property type="entry name" value="Rhodanese-like_dom_sf"/>
</dbReference>
<comment type="cofactor">
    <cofactor evidence="1">
        <name>FAD</name>
        <dbReference type="ChEBI" id="CHEBI:57692"/>
    </cofactor>
</comment>
<keyword evidence="5" id="KW-0560">Oxidoreductase</keyword>
<protein>
    <submittedName>
        <fullName evidence="8">NADPH-dependent 2,4-dienoyl-CoA reductase/sulfur reductase-like enzyme</fullName>
    </submittedName>
</protein>
<accession>A0A4R1Q3W4</accession>
<dbReference type="Proteomes" id="UP000295063">
    <property type="component" value="Unassembled WGS sequence"/>
</dbReference>
<dbReference type="InterPro" id="IPR016156">
    <property type="entry name" value="FAD/NAD-linked_Rdtase_dimer_sf"/>
</dbReference>
<comment type="similarity">
    <text evidence="2">Belongs to the class-III pyridine nucleotide-disulfide oxidoreductase family.</text>
</comment>
<keyword evidence="4" id="KW-0274">FAD</keyword>
<dbReference type="PROSITE" id="PS50206">
    <property type="entry name" value="RHODANESE_3"/>
    <property type="match status" value="1"/>
</dbReference>
<organism evidence="8 9">
    <name type="scientific">Anaerospora hongkongensis</name>
    <dbReference type="NCBI Taxonomy" id="244830"/>
    <lineage>
        <taxon>Bacteria</taxon>
        <taxon>Bacillati</taxon>
        <taxon>Bacillota</taxon>
        <taxon>Negativicutes</taxon>
        <taxon>Selenomonadales</taxon>
        <taxon>Sporomusaceae</taxon>
        <taxon>Anaerospora</taxon>
    </lineage>
</organism>
<dbReference type="InterPro" id="IPR050260">
    <property type="entry name" value="FAD-bd_OxRdtase"/>
</dbReference>
<dbReference type="SUPFAM" id="SSF52821">
    <property type="entry name" value="Rhodanese/Cell cycle control phosphatase"/>
    <property type="match status" value="1"/>
</dbReference>
<dbReference type="InterPro" id="IPR023753">
    <property type="entry name" value="FAD/NAD-binding_dom"/>
</dbReference>